<protein>
    <submittedName>
        <fullName evidence="1">Uncharacterized protein</fullName>
    </submittedName>
</protein>
<evidence type="ECO:0000313" key="2">
    <source>
        <dbReference type="Proteomes" id="UP000248806"/>
    </source>
</evidence>
<organism evidence="1 2">
    <name type="scientific">Thermosporothrix hazakensis</name>
    <dbReference type="NCBI Taxonomy" id="644383"/>
    <lineage>
        <taxon>Bacteria</taxon>
        <taxon>Bacillati</taxon>
        <taxon>Chloroflexota</taxon>
        <taxon>Ktedonobacteria</taxon>
        <taxon>Ktedonobacterales</taxon>
        <taxon>Thermosporotrichaceae</taxon>
        <taxon>Thermosporothrix</taxon>
    </lineage>
</organism>
<dbReference type="Proteomes" id="UP000248806">
    <property type="component" value="Unassembled WGS sequence"/>
</dbReference>
<comment type="caution">
    <text evidence="1">The sequence shown here is derived from an EMBL/GenBank/DDBJ whole genome shotgun (WGS) entry which is preliminary data.</text>
</comment>
<gene>
    <name evidence="1" type="ORF">EI42_05739</name>
</gene>
<reference evidence="1 2" key="1">
    <citation type="submission" date="2018-06" db="EMBL/GenBank/DDBJ databases">
        <title>Genomic Encyclopedia of Archaeal and Bacterial Type Strains, Phase II (KMG-II): from individual species to whole genera.</title>
        <authorList>
            <person name="Goeker M."/>
        </authorList>
    </citation>
    <scope>NUCLEOTIDE SEQUENCE [LARGE SCALE GENOMIC DNA]</scope>
    <source>
        <strain evidence="1 2">ATCC BAA-1881</strain>
    </source>
</reference>
<dbReference type="RefSeq" id="WP_111325978.1">
    <property type="nucleotide sequence ID" value="NZ_BIFX01000001.1"/>
</dbReference>
<keyword evidence="2" id="KW-1185">Reference proteome</keyword>
<evidence type="ECO:0000313" key="1">
    <source>
        <dbReference type="EMBL" id="PZW20978.1"/>
    </source>
</evidence>
<sequence length="67" mass="7953">MHKKICFQVTSTGNLKLIEQDYIPHPVTITKHFTPLQAWELLQLLYQHREQIAQAVFLQRQQKASHE</sequence>
<dbReference type="EMBL" id="QKUF01000038">
    <property type="protein sequence ID" value="PZW20978.1"/>
    <property type="molecule type" value="Genomic_DNA"/>
</dbReference>
<dbReference type="AlphaFoldDB" id="A0A326U5A2"/>
<accession>A0A326U5A2</accession>
<name>A0A326U5A2_THEHA</name>
<proteinExistence type="predicted"/>